<dbReference type="KEGG" id="acoc:108688063"/>
<dbReference type="InterPro" id="IPR013240">
    <property type="entry name" value="DNA-dir_RNA_pol1_su_RPA34"/>
</dbReference>
<feature type="compositionally biased region" description="Polar residues" evidence="1">
    <location>
        <begin position="81"/>
        <end position="93"/>
    </location>
</feature>
<evidence type="ECO:0000256" key="1">
    <source>
        <dbReference type="SAM" id="MobiDB-lite"/>
    </source>
</evidence>
<evidence type="ECO:0000313" key="2">
    <source>
        <dbReference type="EMBL" id="KYM81773.1"/>
    </source>
</evidence>
<proteinExistence type="predicted"/>
<dbReference type="EMBL" id="KQ976529">
    <property type="protein sequence ID" value="KYM81773.1"/>
    <property type="molecule type" value="Genomic_DNA"/>
</dbReference>
<dbReference type="Proteomes" id="UP000078540">
    <property type="component" value="Unassembled WGS sequence"/>
</dbReference>
<feature type="region of interest" description="Disordered" evidence="1">
    <location>
        <begin position="30"/>
        <end position="93"/>
    </location>
</feature>
<accession>A0A195BB65</accession>
<dbReference type="OrthoDB" id="8197684at2759"/>
<organism evidence="2 3">
    <name type="scientific">Atta colombica</name>
    <dbReference type="NCBI Taxonomy" id="520822"/>
    <lineage>
        <taxon>Eukaryota</taxon>
        <taxon>Metazoa</taxon>
        <taxon>Ecdysozoa</taxon>
        <taxon>Arthropoda</taxon>
        <taxon>Hexapoda</taxon>
        <taxon>Insecta</taxon>
        <taxon>Pterygota</taxon>
        <taxon>Neoptera</taxon>
        <taxon>Endopterygota</taxon>
        <taxon>Hymenoptera</taxon>
        <taxon>Apocrita</taxon>
        <taxon>Aculeata</taxon>
        <taxon>Formicoidea</taxon>
        <taxon>Formicidae</taxon>
        <taxon>Myrmicinae</taxon>
        <taxon>Atta</taxon>
    </lineage>
</organism>
<keyword evidence="3" id="KW-1185">Reference proteome</keyword>
<evidence type="ECO:0000313" key="3">
    <source>
        <dbReference type="Proteomes" id="UP000078540"/>
    </source>
</evidence>
<protein>
    <submittedName>
        <fullName evidence="2">Uncharacterized protein</fullName>
    </submittedName>
</protein>
<reference evidence="2 3" key="1">
    <citation type="submission" date="2015-09" db="EMBL/GenBank/DDBJ databases">
        <title>Atta colombica WGS genome.</title>
        <authorList>
            <person name="Nygaard S."/>
            <person name="Hu H."/>
            <person name="Boomsma J."/>
            <person name="Zhang G."/>
        </authorList>
    </citation>
    <scope>NUCLEOTIDE SEQUENCE [LARGE SCALE GENOMIC DNA]</scope>
    <source>
        <strain evidence="2">Treedump-2</strain>
        <tissue evidence="2">Whole body</tissue>
    </source>
</reference>
<dbReference type="AlphaFoldDB" id="A0A195BB65"/>
<sequence>MTDSANEDSVTELNTQLNKSMVLMENIEDMLSPNHKRKSITIKTEEPSKVHSSPVKGRSRKSILKKSKKSLDKNAADDEIVQTSNNANGSKEVTFNGLSLSTSVLSRPCTLKEIIEKETLNEENASSTFNLEDVSDSEEIWIMDIPKLVDPQELHGQTIVFENKSKFKIKNERYCIVAHNTNHNVTCVLNSKKDAPQYKTVNIKPAGFLSIRRKLSEAPEVKPIPIESSGNIQFPNNLRTRHPLFGVIPKQGKSSKKRNSVKTS</sequence>
<dbReference type="GO" id="GO:0006360">
    <property type="term" value="P:transcription by RNA polymerase I"/>
    <property type="evidence" value="ECO:0007669"/>
    <property type="project" value="InterPro"/>
</dbReference>
<feature type="compositionally biased region" description="Basic residues" evidence="1">
    <location>
        <begin position="57"/>
        <end position="68"/>
    </location>
</feature>
<dbReference type="Pfam" id="PF08208">
    <property type="entry name" value="RNA_polI_A34"/>
    <property type="match status" value="1"/>
</dbReference>
<name>A0A195BB65_9HYME</name>
<dbReference type="Gene3D" id="6.20.250.70">
    <property type="match status" value="1"/>
</dbReference>
<gene>
    <name evidence="2" type="ORF">ALC53_07766</name>
</gene>